<evidence type="ECO:0000256" key="3">
    <source>
        <dbReference type="ARBA" id="ARBA00045729"/>
    </source>
</evidence>
<comment type="function">
    <text evidence="3">Subunit of the oligosaccharyl transferase (OST) complex that catalyzes the initial transfer of a defined glycan (Glc(3)Man(9)GlcNAc(2) in eukaryotes) from the lipid carrier dolichol-pyrophosphate to an asparagine residue within an Asn-X-Ser/Thr consensus motif in nascent polypeptide chains, the first step in protein N-glycosylation. N-glycosylation occurs cotranslationally and the complex associates with the Sec61 complex at the channel-forming translocon complex that mediates protein translocation across the endoplasmic reticulum (ER). All subunits are required for a maximal enzyme activity. Required for the assembly of both SST3A- and SS3B-containing OST complexes.</text>
</comment>
<accession>A0A7K5GYI7</accession>
<comment type="subunit">
    <text evidence="4">Component of the oligosaccharyltransferase (OST) complex.</text>
</comment>
<evidence type="ECO:0000313" key="7">
    <source>
        <dbReference type="Proteomes" id="UP000541181"/>
    </source>
</evidence>
<dbReference type="AlphaFoldDB" id="A0A7K5GYI7"/>
<dbReference type="Proteomes" id="UP000541181">
    <property type="component" value="Unassembled WGS sequence"/>
</dbReference>
<gene>
    <name evidence="6" type="primary">Ddost_0</name>
    <name evidence="6" type="ORF">CHUBUR_R11180</name>
</gene>
<organism evidence="6 7">
    <name type="scientific">Chunga burmeisteri</name>
    <name type="common">Black-legged seriema</name>
    <dbReference type="NCBI Taxonomy" id="1352770"/>
    <lineage>
        <taxon>Eukaryota</taxon>
        <taxon>Metazoa</taxon>
        <taxon>Chordata</taxon>
        <taxon>Craniata</taxon>
        <taxon>Vertebrata</taxon>
        <taxon>Euteleostomi</taxon>
        <taxon>Archelosauria</taxon>
        <taxon>Archosauria</taxon>
        <taxon>Dinosauria</taxon>
        <taxon>Saurischia</taxon>
        <taxon>Theropoda</taxon>
        <taxon>Coelurosauria</taxon>
        <taxon>Aves</taxon>
        <taxon>Neognathae</taxon>
        <taxon>Neoaves</taxon>
        <taxon>Telluraves</taxon>
        <taxon>Australaves</taxon>
        <taxon>Cariamiformes</taxon>
        <taxon>Cariamidae</taxon>
        <taxon>Chunga</taxon>
    </lineage>
</organism>
<comment type="similarity">
    <text evidence="4">Belongs to the DDOST 48 kDa subunit family.</text>
</comment>
<comment type="subcellular location">
    <subcellularLocation>
        <location evidence="1 4">Endoplasmic reticulum membrane</location>
        <topology evidence="1 4">Single-pass type I membrane protein</topology>
    </subcellularLocation>
</comment>
<dbReference type="GO" id="GO:0008250">
    <property type="term" value="C:oligosaccharyltransferase complex"/>
    <property type="evidence" value="ECO:0007669"/>
    <property type="project" value="TreeGrafter"/>
</dbReference>
<feature type="non-terminal residue" evidence="6">
    <location>
        <position position="1"/>
    </location>
</feature>
<comment type="caution">
    <text evidence="6">The sequence shown here is derived from an EMBL/GenBank/DDBJ whole genome shotgun (WGS) entry which is preliminary data.</text>
</comment>
<keyword evidence="6" id="KW-0808">Transferase</keyword>
<evidence type="ECO:0000256" key="2">
    <source>
        <dbReference type="ARBA" id="ARBA00013350"/>
    </source>
</evidence>
<keyword evidence="4" id="KW-0256">Endoplasmic reticulum</keyword>
<dbReference type="UniPathway" id="UPA00378"/>
<reference evidence="6 7" key="1">
    <citation type="submission" date="2019-09" db="EMBL/GenBank/DDBJ databases">
        <title>Bird 10,000 Genomes (B10K) Project - Family phase.</title>
        <authorList>
            <person name="Zhang G."/>
        </authorList>
    </citation>
    <scope>NUCLEOTIDE SEQUENCE [LARGE SCALE GENOMIC DNA]</scope>
    <source>
        <strain evidence="6">B10K-CU-031-22</strain>
    </source>
</reference>
<evidence type="ECO:0000313" key="6">
    <source>
        <dbReference type="EMBL" id="NWS62131.1"/>
    </source>
</evidence>
<dbReference type="PANTHER" id="PTHR10830">
    <property type="entry name" value="DOLICHYL-DIPHOSPHOOLIGOSACCHARIDE--PROTEIN GLYCOSYLTRANSFERASE 48 KDA SUBUNIT"/>
    <property type="match status" value="1"/>
</dbReference>
<dbReference type="OrthoDB" id="29105at2759"/>
<dbReference type="GO" id="GO:0018279">
    <property type="term" value="P:protein N-linked glycosylation via asparagine"/>
    <property type="evidence" value="ECO:0007669"/>
    <property type="project" value="UniProtKB-UniRule"/>
</dbReference>
<evidence type="ECO:0000256" key="4">
    <source>
        <dbReference type="RuleBase" id="RU361142"/>
    </source>
</evidence>
<comment type="pathway">
    <text evidence="4">Protein modification; protein glycosylation.</text>
</comment>
<dbReference type="Pfam" id="PF03345">
    <property type="entry name" value="OST48_N"/>
    <property type="match status" value="1"/>
</dbReference>
<name>A0A7K5GYI7_9AVES</name>
<dbReference type="InterPro" id="IPR005013">
    <property type="entry name" value="DDOST_48_kDa_subunit"/>
</dbReference>
<sequence length="145" mass="15135">LLAVAAGGGEGGPRTLVLLENGNLRDRGGLFFRSLADRGFDLTFRTADDAGLSLIKYGEFLYDNLIIFSPSIEDFGGNINVETITAFIDGGGSVLVAASSGGGKIGGGLPGDPLRELGSECGIEFDEERTAVIDHHNYDVSDPGQ</sequence>
<dbReference type="PANTHER" id="PTHR10830:SF0">
    <property type="entry name" value="DOLICHYL-DIPHOSPHOOLIGOSACCHARIDE--PROTEIN GLYCOSYLTRANSFERASE 48 KDA SUBUNIT"/>
    <property type="match status" value="1"/>
</dbReference>
<dbReference type="GO" id="GO:0016740">
    <property type="term" value="F:transferase activity"/>
    <property type="evidence" value="ECO:0007669"/>
    <property type="project" value="UniProtKB-KW"/>
</dbReference>
<dbReference type="InterPro" id="IPR055457">
    <property type="entry name" value="OST48_N"/>
</dbReference>
<dbReference type="EMBL" id="VZRC01000780">
    <property type="protein sequence ID" value="NWS62131.1"/>
    <property type="molecule type" value="Genomic_DNA"/>
</dbReference>
<protein>
    <recommendedName>
        <fullName evidence="2 4">Dolichyl-diphosphooligosaccharide--protein glycosyltransferase 48 kDa subunit</fullName>
        <shortName evidence="4">Oligosaccharyl transferase 48 kDa subunit</shortName>
    </recommendedName>
</protein>
<evidence type="ECO:0000259" key="5">
    <source>
        <dbReference type="Pfam" id="PF03345"/>
    </source>
</evidence>
<feature type="domain" description="OST48 N-terminal" evidence="5">
    <location>
        <begin position="14"/>
        <end position="143"/>
    </location>
</feature>
<keyword evidence="7" id="KW-1185">Reference proteome</keyword>
<proteinExistence type="inferred from homology"/>
<evidence type="ECO:0000256" key="1">
    <source>
        <dbReference type="ARBA" id="ARBA00004115"/>
    </source>
</evidence>
<feature type="non-terminal residue" evidence="6">
    <location>
        <position position="145"/>
    </location>
</feature>